<dbReference type="EMBL" id="UINC01038888">
    <property type="protein sequence ID" value="SVB36555.1"/>
    <property type="molecule type" value="Genomic_DNA"/>
</dbReference>
<organism evidence="1">
    <name type="scientific">marine metagenome</name>
    <dbReference type="NCBI Taxonomy" id="408172"/>
    <lineage>
        <taxon>unclassified sequences</taxon>
        <taxon>metagenomes</taxon>
        <taxon>ecological metagenomes</taxon>
    </lineage>
</organism>
<proteinExistence type="predicted"/>
<accession>A0A382DE91</accession>
<dbReference type="AlphaFoldDB" id="A0A382DE91"/>
<name>A0A382DE91_9ZZZZ</name>
<protein>
    <submittedName>
        <fullName evidence="1">Uncharacterized protein</fullName>
    </submittedName>
</protein>
<evidence type="ECO:0000313" key="1">
    <source>
        <dbReference type="EMBL" id="SVB36555.1"/>
    </source>
</evidence>
<reference evidence="1" key="1">
    <citation type="submission" date="2018-05" db="EMBL/GenBank/DDBJ databases">
        <authorList>
            <person name="Lanie J.A."/>
            <person name="Ng W.-L."/>
            <person name="Kazmierczak K.M."/>
            <person name="Andrzejewski T.M."/>
            <person name="Davidsen T.M."/>
            <person name="Wayne K.J."/>
            <person name="Tettelin H."/>
            <person name="Glass J.I."/>
            <person name="Rusch D."/>
            <person name="Podicherti R."/>
            <person name="Tsui H.-C.T."/>
            <person name="Winkler M.E."/>
        </authorList>
    </citation>
    <scope>NUCLEOTIDE SEQUENCE</scope>
</reference>
<gene>
    <name evidence="1" type="ORF">METZ01_LOCUS189409</name>
</gene>
<sequence length="83" mass="9569">MSVDEEKLTEFQKELYELSAKYVLPNKPDSLFMVCGVLLKTCIEMYASVLSDEEIAKILRSAEQSIPMLKEKIQRAFKDLTLH</sequence>